<dbReference type="Gene3D" id="1.10.3720.10">
    <property type="entry name" value="MetI-like"/>
    <property type="match status" value="1"/>
</dbReference>
<feature type="transmembrane region" description="Helical" evidence="7">
    <location>
        <begin position="202"/>
        <end position="224"/>
    </location>
</feature>
<dbReference type="SUPFAM" id="SSF161098">
    <property type="entry name" value="MetI-like"/>
    <property type="match status" value="1"/>
</dbReference>
<feature type="transmembrane region" description="Helical" evidence="7">
    <location>
        <begin position="79"/>
        <end position="109"/>
    </location>
</feature>
<dbReference type="CDD" id="cd06261">
    <property type="entry name" value="TM_PBP2"/>
    <property type="match status" value="1"/>
</dbReference>
<evidence type="ECO:0000313" key="9">
    <source>
        <dbReference type="EMBL" id="RQW61877.1"/>
    </source>
</evidence>
<dbReference type="OrthoDB" id="9805884at2"/>
<evidence type="ECO:0000256" key="1">
    <source>
        <dbReference type="ARBA" id="ARBA00004651"/>
    </source>
</evidence>
<name>A0A3N9TCE9_9VIBR</name>
<reference evidence="9 10" key="1">
    <citation type="submission" date="2018-11" db="EMBL/GenBank/DDBJ databases">
        <title>Vibrio LJC006 sp. nov., isolated from seawater during the bloom of the enteromorpha.</title>
        <authorList>
            <person name="Liang J."/>
        </authorList>
    </citation>
    <scope>NUCLEOTIDE SEQUENCE [LARGE SCALE GENOMIC DNA]</scope>
    <source>
        <strain evidence="9 10">LJC006</strain>
    </source>
</reference>
<protein>
    <submittedName>
        <fullName evidence="9">ABC transporter permease</fullName>
    </submittedName>
</protein>
<evidence type="ECO:0000259" key="8">
    <source>
        <dbReference type="PROSITE" id="PS50928"/>
    </source>
</evidence>
<keyword evidence="3" id="KW-1003">Cell membrane</keyword>
<dbReference type="PROSITE" id="PS50928">
    <property type="entry name" value="ABC_TM1"/>
    <property type="match status" value="1"/>
</dbReference>
<dbReference type="Proteomes" id="UP000281112">
    <property type="component" value="Unassembled WGS sequence"/>
</dbReference>
<dbReference type="PANTHER" id="PTHR43386:SF25">
    <property type="entry name" value="PEPTIDE ABC TRANSPORTER PERMEASE PROTEIN"/>
    <property type="match status" value="1"/>
</dbReference>
<comment type="similarity">
    <text evidence="7">Belongs to the binding-protein-dependent transport system permease family.</text>
</comment>
<dbReference type="RefSeq" id="WP_124938475.1">
    <property type="nucleotide sequence ID" value="NZ_RJVQ01000009.1"/>
</dbReference>
<dbReference type="GO" id="GO:0005886">
    <property type="term" value="C:plasma membrane"/>
    <property type="evidence" value="ECO:0007669"/>
    <property type="project" value="UniProtKB-SubCell"/>
</dbReference>
<dbReference type="InterPro" id="IPR050366">
    <property type="entry name" value="BP-dependent_transpt_permease"/>
</dbReference>
<keyword evidence="6 7" id="KW-0472">Membrane</keyword>
<evidence type="ECO:0000256" key="5">
    <source>
        <dbReference type="ARBA" id="ARBA00022989"/>
    </source>
</evidence>
<proteinExistence type="inferred from homology"/>
<dbReference type="EMBL" id="RJVQ01000009">
    <property type="protein sequence ID" value="RQW61877.1"/>
    <property type="molecule type" value="Genomic_DNA"/>
</dbReference>
<dbReference type="PANTHER" id="PTHR43386">
    <property type="entry name" value="OLIGOPEPTIDE TRANSPORT SYSTEM PERMEASE PROTEIN APPC"/>
    <property type="match status" value="1"/>
</dbReference>
<keyword evidence="5 7" id="KW-1133">Transmembrane helix</keyword>
<keyword evidence="2 7" id="KW-0813">Transport</keyword>
<sequence>MSMGMSRTKDAIRCVLNKPSIIVCLLCFALALFGPLLAPHDVGEVVSKTIFAPMSSDFLLGTDYLGRDNLSRILNAIRYTVGLSLFSAILASALGTFIALIVVMSPRWIEEVTIRIADALISIPSKMMALVIVAGFSSSVHLLIITAVIAYAPGAFRIAYSLAIGQCELEYVQVARIRGESALYIATREILPNILNPVLADFGLRFVFIVLLLSGLSFLGLGVQPPNADLGSLVRENIGGLSEGAVALIAPAVTIGILTVAVNLVIDRISEQRNSRY</sequence>
<keyword evidence="4 7" id="KW-0812">Transmembrane</keyword>
<dbReference type="GO" id="GO:0055085">
    <property type="term" value="P:transmembrane transport"/>
    <property type="evidence" value="ECO:0007669"/>
    <property type="project" value="InterPro"/>
</dbReference>
<evidence type="ECO:0000256" key="3">
    <source>
        <dbReference type="ARBA" id="ARBA00022475"/>
    </source>
</evidence>
<evidence type="ECO:0000256" key="2">
    <source>
        <dbReference type="ARBA" id="ARBA00022448"/>
    </source>
</evidence>
<dbReference type="Pfam" id="PF00528">
    <property type="entry name" value="BPD_transp_1"/>
    <property type="match status" value="1"/>
</dbReference>
<gene>
    <name evidence="9" type="ORF">EES38_17365</name>
</gene>
<evidence type="ECO:0000256" key="4">
    <source>
        <dbReference type="ARBA" id="ARBA00022692"/>
    </source>
</evidence>
<evidence type="ECO:0000256" key="6">
    <source>
        <dbReference type="ARBA" id="ARBA00023136"/>
    </source>
</evidence>
<feature type="transmembrane region" description="Helical" evidence="7">
    <location>
        <begin position="244"/>
        <end position="266"/>
    </location>
</feature>
<dbReference type="InterPro" id="IPR000515">
    <property type="entry name" value="MetI-like"/>
</dbReference>
<comment type="caution">
    <text evidence="9">The sequence shown here is derived from an EMBL/GenBank/DDBJ whole genome shotgun (WGS) entry which is preliminary data.</text>
</comment>
<evidence type="ECO:0000256" key="7">
    <source>
        <dbReference type="RuleBase" id="RU363032"/>
    </source>
</evidence>
<keyword evidence="10" id="KW-1185">Reference proteome</keyword>
<evidence type="ECO:0000313" key="10">
    <source>
        <dbReference type="Proteomes" id="UP000281112"/>
    </source>
</evidence>
<comment type="subcellular location">
    <subcellularLocation>
        <location evidence="1 7">Cell membrane</location>
        <topology evidence="1 7">Multi-pass membrane protein</topology>
    </subcellularLocation>
</comment>
<feature type="transmembrane region" description="Helical" evidence="7">
    <location>
        <begin position="21"/>
        <end position="38"/>
    </location>
</feature>
<dbReference type="InterPro" id="IPR035906">
    <property type="entry name" value="MetI-like_sf"/>
</dbReference>
<feature type="domain" description="ABC transmembrane type-1" evidence="8">
    <location>
        <begin position="77"/>
        <end position="266"/>
    </location>
</feature>
<accession>A0A3N9TCE9</accession>
<organism evidence="9 10">
    <name type="scientific">Vibrio viridaestus</name>
    <dbReference type="NCBI Taxonomy" id="2487322"/>
    <lineage>
        <taxon>Bacteria</taxon>
        <taxon>Pseudomonadati</taxon>
        <taxon>Pseudomonadota</taxon>
        <taxon>Gammaproteobacteria</taxon>
        <taxon>Vibrionales</taxon>
        <taxon>Vibrionaceae</taxon>
        <taxon>Vibrio</taxon>
    </lineage>
</organism>
<dbReference type="AlphaFoldDB" id="A0A3N9TCE9"/>